<evidence type="ECO:0000259" key="3">
    <source>
        <dbReference type="PROSITE" id="PS50222"/>
    </source>
</evidence>
<keyword evidence="5" id="KW-1185">Reference proteome</keyword>
<comment type="caution">
    <text evidence="4">The sequence shown here is derived from an EMBL/GenBank/DDBJ whole genome shotgun (WGS) entry which is preliminary data.</text>
</comment>
<dbReference type="Proteomes" id="UP000221165">
    <property type="component" value="Unassembled WGS sequence"/>
</dbReference>
<dbReference type="EMBL" id="MIGC01001643">
    <property type="protein sequence ID" value="PHJ22511.1"/>
    <property type="molecule type" value="Genomic_DNA"/>
</dbReference>
<reference evidence="4 5" key="1">
    <citation type="journal article" date="2017" name="Int. J. Parasitol.">
        <title>The genome of the protozoan parasite Cystoisospora suis and a reverse vaccinology approach to identify vaccine candidates.</title>
        <authorList>
            <person name="Palmieri N."/>
            <person name="Shrestha A."/>
            <person name="Ruttkowski B."/>
            <person name="Beck T."/>
            <person name="Vogl C."/>
            <person name="Tomley F."/>
            <person name="Blake D.P."/>
            <person name="Joachim A."/>
        </authorList>
    </citation>
    <scope>NUCLEOTIDE SEQUENCE [LARGE SCALE GENOMIC DNA]</scope>
    <source>
        <strain evidence="4 5">Wien I</strain>
    </source>
</reference>
<dbReference type="PROSITE" id="PS00018">
    <property type="entry name" value="EF_HAND_1"/>
    <property type="match status" value="1"/>
</dbReference>
<dbReference type="InterPro" id="IPR011992">
    <property type="entry name" value="EF-hand-dom_pair"/>
</dbReference>
<name>A0A2C6KER9_9APIC</name>
<protein>
    <submittedName>
        <fullName evidence="4">Ef hand domain-containing protein</fullName>
    </submittedName>
</protein>
<feature type="compositionally biased region" description="Polar residues" evidence="2">
    <location>
        <begin position="271"/>
        <end position="296"/>
    </location>
</feature>
<dbReference type="OrthoDB" id="26525at2759"/>
<sequence length="390" mass="43093">MTSSSSSSSSAAGLPLWHKSTPTRLVGSPPPLARRRRRSYLTGREIQHYLTPQEILPLRVVFSSLDQNQDGYLDAHDLQRSLYHDGVSISQQVAKEYVWEIDEDGDERLSFPDVAYLYVKATKSTMYSKTGEPKKLLNYLIYRLIDVERNGSLKPDDVYSYLCHIMTKDSASQNMKKIFGTSSDSSKISRVTLNQWLSLLNTSLWEADIPILDNSKKKPSKEEDLRDKNLSRLRNESVIHHKVDDHLDIRELYENMKEVQKSLRGGGAASPTKNLRASAYSQASGSSMIRNASPSLTGRGAGGSMASSSTSKKFSSSILKNRTRRLSESNSSSSSSSSAAGGEGKGWVIGRVETGASPPSKKIARKSRPGTGSSSQGKSLRIELPLNRER</sequence>
<accession>A0A2C6KER9</accession>
<dbReference type="Gene3D" id="1.10.238.10">
    <property type="entry name" value="EF-hand"/>
    <property type="match status" value="1"/>
</dbReference>
<dbReference type="InterPro" id="IPR002048">
    <property type="entry name" value="EF_hand_dom"/>
</dbReference>
<dbReference type="RefSeq" id="XP_067924188.1">
    <property type="nucleotide sequence ID" value="XM_068063834.1"/>
</dbReference>
<gene>
    <name evidence="4" type="ORF">CSUI_003638</name>
</gene>
<dbReference type="Pfam" id="PF13499">
    <property type="entry name" value="EF-hand_7"/>
    <property type="match status" value="1"/>
</dbReference>
<dbReference type="InterPro" id="IPR018247">
    <property type="entry name" value="EF_Hand_1_Ca_BS"/>
</dbReference>
<feature type="domain" description="EF-hand" evidence="3">
    <location>
        <begin position="53"/>
        <end position="88"/>
    </location>
</feature>
<feature type="compositionally biased region" description="Low complexity" evidence="2">
    <location>
        <begin position="1"/>
        <end position="10"/>
    </location>
</feature>
<dbReference type="AlphaFoldDB" id="A0A2C6KER9"/>
<organism evidence="4 5">
    <name type="scientific">Cystoisospora suis</name>
    <dbReference type="NCBI Taxonomy" id="483139"/>
    <lineage>
        <taxon>Eukaryota</taxon>
        <taxon>Sar</taxon>
        <taxon>Alveolata</taxon>
        <taxon>Apicomplexa</taxon>
        <taxon>Conoidasida</taxon>
        <taxon>Coccidia</taxon>
        <taxon>Eucoccidiorida</taxon>
        <taxon>Eimeriorina</taxon>
        <taxon>Sarcocystidae</taxon>
        <taxon>Cystoisospora</taxon>
    </lineage>
</organism>
<keyword evidence="1" id="KW-0106">Calcium</keyword>
<dbReference type="PROSITE" id="PS50222">
    <property type="entry name" value="EF_HAND_2"/>
    <property type="match status" value="1"/>
</dbReference>
<evidence type="ECO:0000256" key="2">
    <source>
        <dbReference type="SAM" id="MobiDB-lite"/>
    </source>
</evidence>
<feature type="compositionally biased region" description="Low complexity" evidence="2">
    <location>
        <begin position="328"/>
        <end position="338"/>
    </location>
</feature>
<dbReference type="GO" id="GO:0005509">
    <property type="term" value="F:calcium ion binding"/>
    <property type="evidence" value="ECO:0007669"/>
    <property type="project" value="InterPro"/>
</dbReference>
<feature type="region of interest" description="Disordered" evidence="2">
    <location>
        <begin position="1"/>
        <end position="34"/>
    </location>
</feature>
<proteinExistence type="predicted"/>
<evidence type="ECO:0000313" key="5">
    <source>
        <dbReference type="Proteomes" id="UP000221165"/>
    </source>
</evidence>
<feature type="compositionally biased region" description="Low complexity" evidence="2">
    <location>
        <begin position="304"/>
        <end position="317"/>
    </location>
</feature>
<dbReference type="SUPFAM" id="SSF47473">
    <property type="entry name" value="EF-hand"/>
    <property type="match status" value="1"/>
</dbReference>
<feature type="region of interest" description="Disordered" evidence="2">
    <location>
        <begin position="263"/>
        <end position="390"/>
    </location>
</feature>
<evidence type="ECO:0000256" key="1">
    <source>
        <dbReference type="ARBA" id="ARBA00022837"/>
    </source>
</evidence>
<dbReference type="VEuPathDB" id="ToxoDB:CSUI_003638"/>
<dbReference type="GeneID" id="94427045"/>
<evidence type="ECO:0000313" key="4">
    <source>
        <dbReference type="EMBL" id="PHJ22511.1"/>
    </source>
</evidence>